<dbReference type="GeneID" id="28758771"/>
<evidence type="ECO:0000313" key="1">
    <source>
        <dbReference type="EMBL" id="OAG09846.1"/>
    </source>
</evidence>
<evidence type="ECO:0000313" key="2">
    <source>
        <dbReference type="Proteomes" id="UP000077069"/>
    </source>
</evidence>
<dbReference type="EMBL" id="KV441549">
    <property type="protein sequence ID" value="OAG09846.1"/>
    <property type="molecule type" value="Genomic_DNA"/>
</dbReference>
<name>A0A177CRC1_9PLEO</name>
<dbReference type="OrthoDB" id="10066232at2759"/>
<sequence>MGQDQKYYDVDDYLRWKRSQGKNNKIAPRPNLLAATNWLRKFFDARKTNWAAMGSLAMLCLGARREIPDIHVVYDDKDFQRIRMKLETDPRVRLPKDMNSMFSSKLLISTGPKHNDAGCTENADIEVEMIPPGSHGTPPSDILRNNQAMLSLNLNGKITNIKGLNILYLVNTTVHICTSSDLLWDPKKDLVWLCRKYGKEIQSIRAQLNARQVKENFLGTAFFSALSAEEQRLCYHVLLGKEPPPSMFLTP</sequence>
<proteinExistence type="predicted"/>
<dbReference type="STRING" id="1460663.A0A177CRC1"/>
<organism evidence="1 2">
    <name type="scientific">Paraphaeosphaeria sporulosa</name>
    <dbReference type="NCBI Taxonomy" id="1460663"/>
    <lineage>
        <taxon>Eukaryota</taxon>
        <taxon>Fungi</taxon>
        <taxon>Dikarya</taxon>
        <taxon>Ascomycota</taxon>
        <taxon>Pezizomycotina</taxon>
        <taxon>Dothideomycetes</taxon>
        <taxon>Pleosporomycetidae</taxon>
        <taxon>Pleosporales</taxon>
        <taxon>Massarineae</taxon>
        <taxon>Didymosphaeriaceae</taxon>
        <taxon>Paraphaeosphaeria</taxon>
    </lineage>
</organism>
<dbReference type="Proteomes" id="UP000077069">
    <property type="component" value="Unassembled WGS sequence"/>
</dbReference>
<dbReference type="AlphaFoldDB" id="A0A177CRC1"/>
<dbReference type="InParanoid" id="A0A177CRC1"/>
<feature type="non-terminal residue" evidence="1">
    <location>
        <position position="251"/>
    </location>
</feature>
<keyword evidence="2" id="KW-1185">Reference proteome</keyword>
<dbReference type="Gene3D" id="3.30.460.40">
    <property type="match status" value="1"/>
</dbReference>
<dbReference type="RefSeq" id="XP_018040211.1">
    <property type="nucleotide sequence ID" value="XM_018175285.1"/>
</dbReference>
<reference evidence="1 2" key="1">
    <citation type="submission" date="2016-05" db="EMBL/GenBank/DDBJ databases">
        <title>Comparative analysis of secretome profiles of manganese(II)-oxidizing ascomycete fungi.</title>
        <authorList>
            <consortium name="DOE Joint Genome Institute"/>
            <person name="Zeiner C.A."/>
            <person name="Purvine S.O."/>
            <person name="Zink E.M."/>
            <person name="Wu S."/>
            <person name="Pasa-Tolic L."/>
            <person name="Chaput D.L."/>
            <person name="Haridas S."/>
            <person name="Grigoriev I.V."/>
            <person name="Santelli C.M."/>
            <person name="Hansel C.M."/>
        </authorList>
    </citation>
    <scope>NUCLEOTIDE SEQUENCE [LARGE SCALE GENOMIC DNA]</scope>
    <source>
        <strain evidence="1 2">AP3s5-JAC2a</strain>
    </source>
</reference>
<accession>A0A177CRC1</accession>
<protein>
    <submittedName>
        <fullName evidence="1">Uncharacterized protein</fullName>
    </submittedName>
</protein>
<gene>
    <name evidence="1" type="ORF">CC84DRAFT_1111555</name>
</gene>